<dbReference type="Pfam" id="PF06207">
    <property type="entry name" value="DUF1002"/>
    <property type="match status" value="1"/>
</dbReference>
<organism evidence="2 3">
    <name type="scientific">Staphylococcus warneri</name>
    <dbReference type="NCBI Taxonomy" id="1292"/>
    <lineage>
        <taxon>Bacteria</taxon>
        <taxon>Bacillati</taxon>
        <taxon>Bacillota</taxon>
        <taxon>Bacilli</taxon>
        <taxon>Bacillales</taxon>
        <taxon>Staphylococcaceae</taxon>
        <taxon>Staphylococcus</taxon>
    </lineage>
</organism>
<accession>A0AB36BI56</accession>
<proteinExistence type="predicted"/>
<gene>
    <name evidence="2" type="ORF">D3Z30_11635</name>
</gene>
<keyword evidence="1" id="KW-0175">Coiled coil</keyword>
<evidence type="ECO:0000313" key="3">
    <source>
        <dbReference type="Proteomes" id="UP000481807"/>
    </source>
</evidence>
<dbReference type="Proteomes" id="UP000481807">
    <property type="component" value="Unassembled WGS sequence"/>
</dbReference>
<evidence type="ECO:0000313" key="2">
    <source>
        <dbReference type="EMBL" id="NBH31624.1"/>
    </source>
</evidence>
<sequence>MILGSTATLGHAEEKVENKDFSDPVFIQGADLNNEQLKETKEKLNVDNDEDTIKVDVNDVSKYVPNSGNLNNIYSSGTIEKKNFGSGVDVTIDTPDTIQKVTKEQYTNSAITAGMKNVNIHIASVEAVTGEGALAGISKAYEEKGHSLNQQDVQNANKEMQDISNISDENQGKDGYSDEALNGSIADIKEQLADIQKKQDDQLTEKQVEDIVNKVLDDRGMNNVLSDGQKQTITNNMYNVTQSNSFKEDPKEFGKQASKLLSKIKKDHGDLLDKAQDKVNDKGFWEKIVETIKNFIQAIIDFFKNLFG</sequence>
<feature type="coiled-coil region" evidence="1">
    <location>
        <begin position="27"/>
        <end position="54"/>
    </location>
</feature>
<protein>
    <submittedName>
        <fullName evidence="2">DUF1002 domain-containing protein</fullName>
    </submittedName>
</protein>
<name>A0AB36BI56_STAWA</name>
<dbReference type="AlphaFoldDB" id="A0AB36BI56"/>
<evidence type="ECO:0000256" key="1">
    <source>
        <dbReference type="SAM" id="Coils"/>
    </source>
</evidence>
<dbReference type="EMBL" id="QXWP01000009">
    <property type="protein sequence ID" value="NBH31624.1"/>
    <property type="molecule type" value="Genomic_DNA"/>
</dbReference>
<reference evidence="2 3" key="1">
    <citation type="submission" date="2018-08" db="EMBL/GenBank/DDBJ databases">
        <title>Murine metabolic-syndrome-specific gut microbial biobank.</title>
        <authorList>
            <person name="Liu C."/>
        </authorList>
    </citation>
    <scope>NUCLEOTIDE SEQUENCE [LARGE SCALE GENOMIC DNA]</scope>
    <source>
        <strain evidence="2 3">1XD21-27</strain>
    </source>
</reference>
<comment type="caution">
    <text evidence="2">The sequence shown here is derived from an EMBL/GenBank/DDBJ whole genome shotgun (WGS) entry which is preliminary data.</text>
</comment>
<dbReference type="InterPro" id="IPR009343">
    <property type="entry name" value="DUF1002"/>
</dbReference>